<accession>A0A2H4U4Q6</accession>
<dbReference type="RefSeq" id="WP_100815173.1">
    <property type="nucleotide sequence ID" value="NZ_CP017803.1"/>
</dbReference>
<dbReference type="GO" id="GO:0008168">
    <property type="term" value="F:methyltransferase activity"/>
    <property type="evidence" value="ECO:0007669"/>
    <property type="project" value="UniProtKB-KW"/>
</dbReference>
<keyword evidence="1" id="KW-0808">Transferase</keyword>
<dbReference type="Gene3D" id="3.40.50.150">
    <property type="entry name" value="Vaccinia Virus protein VP39"/>
    <property type="match status" value="1"/>
</dbReference>
<dbReference type="EMBL" id="CP017803">
    <property type="protein sequence ID" value="ATZ59102.1"/>
    <property type="molecule type" value="Genomic_DNA"/>
</dbReference>
<dbReference type="GO" id="GO:0032259">
    <property type="term" value="P:methylation"/>
    <property type="evidence" value="ECO:0007669"/>
    <property type="project" value="UniProtKB-KW"/>
</dbReference>
<reference evidence="1 2" key="1">
    <citation type="submission" date="2016-10" db="EMBL/GenBank/DDBJ databases">
        <authorList>
            <person name="Varghese N."/>
        </authorList>
    </citation>
    <scope>NUCLEOTIDE SEQUENCE [LARGE SCALE GENOMIC DNA]</scope>
    <source>
        <strain evidence="1 2">KB11</strain>
    </source>
</reference>
<evidence type="ECO:0000313" key="2">
    <source>
        <dbReference type="Proteomes" id="UP000232133"/>
    </source>
</evidence>
<keyword evidence="1" id="KW-0489">Methyltransferase</keyword>
<dbReference type="SUPFAM" id="SSF53335">
    <property type="entry name" value="S-adenosyl-L-methionine-dependent methyltransferases"/>
    <property type="match status" value="1"/>
</dbReference>
<proteinExistence type="predicted"/>
<organism evidence="1 2">
    <name type="scientific">Methanobrevibacter smithii</name>
    <dbReference type="NCBI Taxonomy" id="2173"/>
    <lineage>
        <taxon>Archaea</taxon>
        <taxon>Methanobacteriati</taxon>
        <taxon>Methanobacteriota</taxon>
        <taxon>Methanomada group</taxon>
        <taxon>Methanobacteria</taxon>
        <taxon>Methanobacteriales</taxon>
        <taxon>Methanobacteriaceae</taxon>
        <taxon>Methanobrevibacter</taxon>
    </lineage>
</organism>
<gene>
    <name evidence="1" type="ORF">BK798_01060</name>
</gene>
<dbReference type="InterPro" id="IPR029063">
    <property type="entry name" value="SAM-dependent_MTases_sf"/>
</dbReference>
<protein>
    <submittedName>
        <fullName evidence="1">SAM-dependent methyltransferase</fullName>
    </submittedName>
</protein>
<evidence type="ECO:0000313" key="1">
    <source>
        <dbReference type="EMBL" id="ATZ59102.1"/>
    </source>
</evidence>
<name>A0A2H4U4Q6_METSM</name>
<sequence>MTQNCSCGKNCITTKENMAGKIAELNPCENCEDVAIKKFSPLNELIDFNELDSDYKKCKCGKRPIDIVMSHVLKIMIEEEIIPQNATLRRHSPVPLPCFYYSTQMAQFIGKDSLVLIHPDFNKKVAKRLTDEVDEVKGVLKGNPQEVNGMIDKDCHMKNFELLSGCGNRSDVMRTLIKNNDEMEKIIINKDQHKYHIEVAPTTEEKLIKLHNYLENSNIKKGTAIDGMCGNGSIGIYLLKYGFEKVIFNDVYSEAIENLKFNLEVNEILGNYEIYNKAFEDLEIEKCDLCVIDSYPQADIEEIIKKAEKIADNVLII</sequence>
<dbReference type="GeneID" id="35117925"/>
<dbReference type="AlphaFoldDB" id="A0A2H4U4Q6"/>
<dbReference type="Proteomes" id="UP000232133">
    <property type="component" value="Chromosome"/>
</dbReference>